<proteinExistence type="predicted"/>
<dbReference type="EMBL" id="JAHQIW010004752">
    <property type="protein sequence ID" value="KAJ1363543.1"/>
    <property type="molecule type" value="Genomic_DNA"/>
</dbReference>
<evidence type="ECO:0000313" key="3">
    <source>
        <dbReference type="EMBL" id="KAJ1363543.1"/>
    </source>
</evidence>
<feature type="signal peptide" evidence="2">
    <location>
        <begin position="1"/>
        <end position="16"/>
    </location>
</feature>
<organism evidence="3 4">
    <name type="scientific">Parelaphostrongylus tenuis</name>
    <name type="common">Meningeal worm</name>
    <dbReference type="NCBI Taxonomy" id="148309"/>
    <lineage>
        <taxon>Eukaryota</taxon>
        <taxon>Metazoa</taxon>
        <taxon>Ecdysozoa</taxon>
        <taxon>Nematoda</taxon>
        <taxon>Chromadorea</taxon>
        <taxon>Rhabditida</taxon>
        <taxon>Rhabditina</taxon>
        <taxon>Rhabditomorpha</taxon>
        <taxon>Strongyloidea</taxon>
        <taxon>Metastrongylidae</taxon>
        <taxon>Parelaphostrongylus</taxon>
    </lineage>
</organism>
<dbReference type="AlphaFoldDB" id="A0AAD5MWW6"/>
<reference evidence="3" key="1">
    <citation type="submission" date="2021-06" db="EMBL/GenBank/DDBJ databases">
        <title>Parelaphostrongylus tenuis whole genome reference sequence.</title>
        <authorList>
            <person name="Garwood T.J."/>
            <person name="Larsen P.A."/>
            <person name="Fountain-Jones N.M."/>
            <person name="Garbe J.R."/>
            <person name="Macchietto M.G."/>
            <person name="Kania S.A."/>
            <person name="Gerhold R.W."/>
            <person name="Richards J.E."/>
            <person name="Wolf T.M."/>
        </authorList>
    </citation>
    <scope>NUCLEOTIDE SEQUENCE</scope>
    <source>
        <strain evidence="3">MNPRO001-30</strain>
        <tissue evidence="3">Meninges</tissue>
    </source>
</reference>
<evidence type="ECO:0000256" key="2">
    <source>
        <dbReference type="SAM" id="SignalP"/>
    </source>
</evidence>
<protein>
    <recommendedName>
        <fullName evidence="5">SXP/RAL-2 family protein Ani s 5-like cation-binding domain-containing protein</fullName>
    </recommendedName>
</protein>
<evidence type="ECO:0008006" key="5">
    <source>
        <dbReference type="Google" id="ProtNLM"/>
    </source>
</evidence>
<dbReference type="Proteomes" id="UP001196413">
    <property type="component" value="Unassembled WGS sequence"/>
</dbReference>
<sequence>MMLLFVMMLILVPANADWWDSFTDSVSDGFMKIGTWIKETASPTVREKFDSAKEVLQDPKTHKQIREWVSQKAEQASDFANREIVPELKKIYDAATADTADDETPKERSVELPLH</sequence>
<comment type="caution">
    <text evidence="3">The sequence shown here is derived from an EMBL/GenBank/DDBJ whole genome shotgun (WGS) entry which is preliminary data.</text>
</comment>
<name>A0AAD5MWW6_PARTN</name>
<evidence type="ECO:0000256" key="1">
    <source>
        <dbReference type="SAM" id="MobiDB-lite"/>
    </source>
</evidence>
<gene>
    <name evidence="3" type="ORF">KIN20_023433</name>
</gene>
<feature type="chain" id="PRO_5042188577" description="SXP/RAL-2 family protein Ani s 5-like cation-binding domain-containing protein" evidence="2">
    <location>
        <begin position="17"/>
        <end position="115"/>
    </location>
</feature>
<keyword evidence="2" id="KW-0732">Signal</keyword>
<feature type="compositionally biased region" description="Basic and acidic residues" evidence="1">
    <location>
        <begin position="103"/>
        <end position="115"/>
    </location>
</feature>
<evidence type="ECO:0000313" key="4">
    <source>
        <dbReference type="Proteomes" id="UP001196413"/>
    </source>
</evidence>
<feature type="region of interest" description="Disordered" evidence="1">
    <location>
        <begin position="96"/>
        <end position="115"/>
    </location>
</feature>
<accession>A0AAD5MWW6</accession>
<keyword evidence="4" id="KW-1185">Reference proteome</keyword>